<feature type="transmembrane region" description="Helical" evidence="7">
    <location>
        <begin position="355"/>
        <end position="380"/>
    </location>
</feature>
<dbReference type="RefSeq" id="WP_127189590.1">
    <property type="nucleotide sequence ID" value="NZ_RZNJ01000006.1"/>
</dbReference>
<evidence type="ECO:0000313" key="10">
    <source>
        <dbReference type="Proteomes" id="UP000281547"/>
    </source>
</evidence>
<feature type="transmembrane region" description="Helical" evidence="7">
    <location>
        <begin position="165"/>
        <end position="188"/>
    </location>
</feature>
<comment type="subcellular location">
    <subcellularLocation>
        <location evidence="1 7">Cell inner membrane</location>
        <topology evidence="1 7">Multi-pass membrane protein</topology>
    </subcellularLocation>
</comment>
<dbReference type="InterPro" id="IPR010656">
    <property type="entry name" value="DctM"/>
</dbReference>
<keyword evidence="10" id="KW-1185">Reference proteome</keyword>
<keyword evidence="6 7" id="KW-0472">Membrane</keyword>
<dbReference type="Proteomes" id="UP000281547">
    <property type="component" value="Unassembled WGS sequence"/>
</dbReference>
<feature type="transmembrane region" description="Helical" evidence="7">
    <location>
        <begin position="6"/>
        <end position="30"/>
    </location>
</feature>
<dbReference type="EMBL" id="RZNJ01000006">
    <property type="protein sequence ID" value="RUT28866.1"/>
    <property type="molecule type" value="Genomic_DNA"/>
</dbReference>
<organism evidence="9 10">
    <name type="scientific">Arsenicitalea aurantiaca</name>
    <dbReference type="NCBI Taxonomy" id="1783274"/>
    <lineage>
        <taxon>Bacteria</taxon>
        <taxon>Pseudomonadati</taxon>
        <taxon>Pseudomonadota</taxon>
        <taxon>Alphaproteobacteria</taxon>
        <taxon>Hyphomicrobiales</taxon>
        <taxon>Devosiaceae</taxon>
        <taxon>Arsenicitalea</taxon>
    </lineage>
</organism>
<evidence type="ECO:0000256" key="7">
    <source>
        <dbReference type="RuleBase" id="RU369079"/>
    </source>
</evidence>
<evidence type="ECO:0000256" key="1">
    <source>
        <dbReference type="ARBA" id="ARBA00004429"/>
    </source>
</evidence>
<name>A0A433X471_9HYPH</name>
<evidence type="ECO:0000256" key="2">
    <source>
        <dbReference type="ARBA" id="ARBA00022475"/>
    </source>
</evidence>
<feature type="transmembrane region" description="Helical" evidence="7">
    <location>
        <begin position="271"/>
        <end position="293"/>
    </location>
</feature>
<feature type="domain" description="TRAP C4-dicarboxylate transport system permease DctM subunit" evidence="8">
    <location>
        <begin position="6"/>
        <end position="415"/>
    </location>
</feature>
<protein>
    <recommendedName>
        <fullName evidence="7">TRAP transporter large permease protein</fullName>
    </recommendedName>
</protein>
<comment type="subunit">
    <text evidence="7">The complex comprises the extracytoplasmic solute receptor protein and the two transmembrane proteins.</text>
</comment>
<dbReference type="GO" id="GO:0022857">
    <property type="term" value="F:transmembrane transporter activity"/>
    <property type="evidence" value="ECO:0007669"/>
    <property type="project" value="UniProtKB-UniRule"/>
</dbReference>
<evidence type="ECO:0000256" key="5">
    <source>
        <dbReference type="ARBA" id="ARBA00022989"/>
    </source>
</evidence>
<sequence>MLVVIGAFAILMIIGLPLAFAFGLAGILGIQTGGLNPVVIPTRLITSIDSMALLAAPFYIFAGEIMGSAGITDRLITLSQRIMGKIRGATAYANVLASVFFSGISGSSVADTAALGQVFIRGMPKEGYTKEFAAAVTVASAVIGPIIPPSVTAVIYSAVTGVSVVSLFVAGIIPGLLLGLACFVVIYLKGVAGQLPDSRQTLLHADEPTWRLALDGIAVVSLPVLIVWGTVGGVFTPTEAGGVACIYAIFLGSVVFRSLSRRAFWEALKNSARASATVFFLVAMVSLASYVLIINGFGTLSDFLRTSFVDQPVPFLFATIAILLLLGMFLEPTVIIIVFVPLLTPVSRSLGIDDIHFAMTVILSLTMGMITPPVGINLFIAMRIGDIRMGALMKALYPFLIAHLFVIALIALVPPLSTYLPTVLR</sequence>
<reference evidence="9 10" key="1">
    <citation type="journal article" date="2016" name="Int. J. Syst. Evol. Microbiol.">
        <title>Arsenicitalea aurantiaca gen. nov., sp. nov., a new member of the family Hyphomicrobiaceae, isolated from high-arsenic sediment.</title>
        <authorList>
            <person name="Mu Y."/>
            <person name="Zhou L."/>
            <person name="Zeng X.C."/>
            <person name="Liu L."/>
            <person name="Pan Y."/>
            <person name="Chen X."/>
            <person name="Wang J."/>
            <person name="Li S."/>
            <person name="Li W.J."/>
            <person name="Wang Y."/>
        </authorList>
    </citation>
    <scope>NUCLEOTIDE SEQUENCE [LARGE SCALE GENOMIC DNA]</scope>
    <source>
        <strain evidence="9 10">42-50</strain>
    </source>
</reference>
<evidence type="ECO:0000313" key="9">
    <source>
        <dbReference type="EMBL" id="RUT28866.1"/>
    </source>
</evidence>
<comment type="similarity">
    <text evidence="7">Belongs to the TRAP transporter large permease family.</text>
</comment>
<comment type="caution">
    <text evidence="9">The sequence shown here is derived from an EMBL/GenBank/DDBJ whole genome shotgun (WGS) entry which is preliminary data.</text>
</comment>
<dbReference type="GO" id="GO:0005886">
    <property type="term" value="C:plasma membrane"/>
    <property type="evidence" value="ECO:0007669"/>
    <property type="project" value="UniProtKB-SubCell"/>
</dbReference>
<dbReference type="PANTHER" id="PTHR33362">
    <property type="entry name" value="SIALIC ACID TRAP TRANSPORTER PERMEASE PROTEIN SIAT-RELATED"/>
    <property type="match status" value="1"/>
</dbReference>
<evidence type="ECO:0000256" key="6">
    <source>
        <dbReference type="ARBA" id="ARBA00023136"/>
    </source>
</evidence>
<feature type="transmembrane region" description="Helical" evidence="7">
    <location>
        <begin position="313"/>
        <end position="343"/>
    </location>
</feature>
<evidence type="ECO:0000259" key="8">
    <source>
        <dbReference type="Pfam" id="PF06808"/>
    </source>
</evidence>
<feature type="transmembrane region" description="Helical" evidence="7">
    <location>
        <begin position="400"/>
        <end position="420"/>
    </location>
</feature>
<feature type="transmembrane region" description="Helical" evidence="7">
    <location>
        <begin position="51"/>
        <end position="71"/>
    </location>
</feature>
<keyword evidence="7" id="KW-0813">Transport</keyword>
<evidence type="ECO:0000256" key="4">
    <source>
        <dbReference type="ARBA" id="ARBA00022692"/>
    </source>
</evidence>
<evidence type="ECO:0000256" key="3">
    <source>
        <dbReference type="ARBA" id="ARBA00022519"/>
    </source>
</evidence>
<feature type="transmembrane region" description="Helical" evidence="7">
    <location>
        <begin position="240"/>
        <end position="259"/>
    </location>
</feature>
<feature type="transmembrane region" description="Helical" evidence="7">
    <location>
        <begin position="91"/>
        <end position="120"/>
    </location>
</feature>
<dbReference type="PIRSF" id="PIRSF006066">
    <property type="entry name" value="HI0050"/>
    <property type="match status" value="1"/>
</dbReference>
<keyword evidence="4 7" id="KW-0812">Transmembrane</keyword>
<gene>
    <name evidence="9" type="ORF">EMQ25_15885</name>
</gene>
<comment type="function">
    <text evidence="7">Part of the tripartite ATP-independent periplasmic (TRAP) transport system.</text>
</comment>
<dbReference type="OrthoDB" id="7847241at2"/>
<proteinExistence type="inferred from homology"/>
<feature type="transmembrane region" description="Helical" evidence="7">
    <location>
        <begin position="209"/>
        <end position="228"/>
    </location>
</feature>
<keyword evidence="5 7" id="KW-1133">Transmembrane helix</keyword>
<dbReference type="InterPro" id="IPR004681">
    <property type="entry name" value="TRAP_DctM"/>
</dbReference>
<dbReference type="AlphaFoldDB" id="A0A433X471"/>
<dbReference type="Pfam" id="PF06808">
    <property type="entry name" value="DctM"/>
    <property type="match status" value="1"/>
</dbReference>
<keyword evidence="3 7" id="KW-0997">Cell inner membrane</keyword>
<feature type="transmembrane region" description="Helical" evidence="7">
    <location>
        <begin position="132"/>
        <end position="159"/>
    </location>
</feature>
<dbReference type="NCBIfam" id="TIGR00786">
    <property type="entry name" value="dctM"/>
    <property type="match status" value="1"/>
</dbReference>
<accession>A0A433X471</accession>
<keyword evidence="2" id="KW-1003">Cell membrane</keyword>